<feature type="signal peptide" evidence="3">
    <location>
        <begin position="1"/>
        <end position="39"/>
    </location>
</feature>
<organism evidence="4 5">
    <name type="scientific">Streptomyces fildesensis</name>
    <dbReference type="NCBI Taxonomy" id="375757"/>
    <lineage>
        <taxon>Bacteria</taxon>
        <taxon>Bacillati</taxon>
        <taxon>Actinomycetota</taxon>
        <taxon>Actinomycetes</taxon>
        <taxon>Kitasatosporales</taxon>
        <taxon>Streptomycetaceae</taxon>
        <taxon>Streptomyces</taxon>
    </lineage>
</organism>
<evidence type="ECO:0000256" key="1">
    <source>
        <dbReference type="SAM" id="MobiDB-lite"/>
    </source>
</evidence>
<sequence length="799" mass="82580">MGEAAQSPGTPTARPRRLRRAAALIAGASLFAGLLQVHAAPAAYATTAGTGSRTAQVSLESMDPVTPAKDGTITVDGTVTNTGRATITHAEAGLRVSSSSPLTSRSAISSAAARTGTTGDDGSLITEHTAKLADIPSGTSSPFSLKVPVSALELGADGVYQLGVTLNGQTADEAYNHVLGIQRTFLPWYAKGEAKPTQFTFLWPLADRPHLAVRSDTDDQQSPIFLDDDLAADLAPGGRLQQLVELGRTLPITWVVDPDLLATVDFMTRSYRVLGPDGDIAHTTPGTGTENAKQWLNDLKSATAGHEVVSLPFGDTDIASIAHHGKDVPATLGHLKTATDLGVRTVDTILGLEPTANVAWPAEGAVDPSIVDVATAGGADNVIARSDSFGETGSLDYTPTSARPISGGTTAVVTDAVLSKAFAGDMTRASTAALAVQEFLSQTLMITMQAPTKQRSIVVAPQRMPTASQAQEMARGISAVGHSPWAQTISFDAATKAPADPAANHKVPGTSAYPDYLRKQEISTSAFQDIQRTQGQLNGFTVILSRKDRVTVPFTAAVLRSMSNAWRGDPGGAALFRNSIGSYLTDLMGSVHILDKTNLTLSGRSATIPVTVKNELGQAVTGLELRLTSSAQIRLDVGDPQPVTVEGGHTRSLKFPTKAGANGLAQVTAQLYTKDGVKYGDPISFNVKVTSITDTVMLVIAGGLLLLALAGVKMYNQRKRKAAAGAGGTDADGDDDGDAAGDGDDGTDGADGADGTGGADGVEESDGADRAEAGQPGDPAPDTAPENTDPSPPGEKVDR</sequence>
<keyword evidence="2" id="KW-1133">Transmembrane helix</keyword>
<dbReference type="Pfam" id="PF19516">
    <property type="entry name" value="DUF6049"/>
    <property type="match status" value="1"/>
</dbReference>
<keyword evidence="2" id="KW-0472">Membrane</keyword>
<dbReference type="InterPro" id="IPR046112">
    <property type="entry name" value="DUF6049"/>
</dbReference>
<proteinExistence type="predicted"/>
<evidence type="ECO:0000256" key="3">
    <source>
        <dbReference type="SAM" id="SignalP"/>
    </source>
</evidence>
<comment type="caution">
    <text evidence="4">The sequence shown here is derived from an EMBL/GenBank/DDBJ whole genome shotgun (WGS) entry which is preliminary data.</text>
</comment>
<evidence type="ECO:0000313" key="5">
    <source>
        <dbReference type="Proteomes" id="UP001614394"/>
    </source>
</evidence>
<feature type="compositionally biased region" description="Acidic residues" evidence="1">
    <location>
        <begin position="731"/>
        <end position="748"/>
    </location>
</feature>
<feature type="chain" id="PRO_5046638185" evidence="3">
    <location>
        <begin position="40"/>
        <end position="799"/>
    </location>
</feature>
<dbReference type="EMBL" id="JBITYG010000008">
    <property type="protein sequence ID" value="MFI9103950.1"/>
    <property type="molecule type" value="Genomic_DNA"/>
</dbReference>
<dbReference type="Proteomes" id="UP001614394">
    <property type="component" value="Unassembled WGS sequence"/>
</dbReference>
<name>A0ABW8CF09_9ACTN</name>
<gene>
    <name evidence="4" type="ORF">ACIGXA_25865</name>
</gene>
<dbReference type="RefSeq" id="WP_399653689.1">
    <property type="nucleotide sequence ID" value="NZ_JBITYG010000008.1"/>
</dbReference>
<reference evidence="4 5" key="1">
    <citation type="submission" date="2024-10" db="EMBL/GenBank/DDBJ databases">
        <title>The Natural Products Discovery Center: Release of the First 8490 Sequenced Strains for Exploring Actinobacteria Biosynthetic Diversity.</title>
        <authorList>
            <person name="Kalkreuter E."/>
            <person name="Kautsar S.A."/>
            <person name="Yang D."/>
            <person name="Bader C.D."/>
            <person name="Teijaro C.N."/>
            <person name="Fluegel L."/>
            <person name="Davis C.M."/>
            <person name="Simpson J.R."/>
            <person name="Lauterbach L."/>
            <person name="Steele A.D."/>
            <person name="Gui C."/>
            <person name="Meng S."/>
            <person name="Li G."/>
            <person name="Viehrig K."/>
            <person name="Ye F."/>
            <person name="Su P."/>
            <person name="Kiefer A.F."/>
            <person name="Nichols A."/>
            <person name="Cepeda A.J."/>
            <person name="Yan W."/>
            <person name="Fan B."/>
            <person name="Jiang Y."/>
            <person name="Adhikari A."/>
            <person name="Zheng C.-J."/>
            <person name="Schuster L."/>
            <person name="Cowan T.M."/>
            <person name="Smanski M.J."/>
            <person name="Chevrette M.G."/>
            <person name="De Carvalho L.P.S."/>
            <person name="Shen B."/>
        </authorList>
    </citation>
    <scope>NUCLEOTIDE SEQUENCE [LARGE SCALE GENOMIC DNA]</scope>
    <source>
        <strain evidence="4 5">NPDC053399</strain>
    </source>
</reference>
<accession>A0ABW8CF09</accession>
<keyword evidence="5" id="KW-1185">Reference proteome</keyword>
<evidence type="ECO:0000313" key="4">
    <source>
        <dbReference type="EMBL" id="MFI9103950.1"/>
    </source>
</evidence>
<keyword evidence="3" id="KW-0732">Signal</keyword>
<evidence type="ECO:0000256" key="2">
    <source>
        <dbReference type="SAM" id="Phobius"/>
    </source>
</evidence>
<keyword evidence="2" id="KW-0812">Transmembrane</keyword>
<feature type="region of interest" description="Disordered" evidence="1">
    <location>
        <begin position="722"/>
        <end position="799"/>
    </location>
</feature>
<protein>
    <submittedName>
        <fullName evidence="4">DUF6049 family protein</fullName>
    </submittedName>
</protein>
<feature type="transmembrane region" description="Helical" evidence="2">
    <location>
        <begin position="695"/>
        <end position="712"/>
    </location>
</feature>